<dbReference type="InterPro" id="IPR029056">
    <property type="entry name" value="Ribokinase-like"/>
</dbReference>
<name>A0A0A0I8Q7_CLONO</name>
<keyword evidence="4 11" id="KW-0808">Transferase</keyword>
<dbReference type="RefSeq" id="WP_039252736.1">
    <property type="nucleotide sequence ID" value="NZ_JENJ01000006.1"/>
</dbReference>
<dbReference type="EC" id="2.7.1.50" evidence="11"/>
<keyword evidence="8 11" id="KW-0067">ATP-binding</keyword>
<comment type="pathway">
    <text evidence="3 11">Cofactor biosynthesis; thiamine diphosphate biosynthesis; 4-methyl-5-(2-phosphoethyl)-thiazole from 5-(2-hydroxyethyl)-4-methylthiazole: step 1/1.</text>
</comment>
<evidence type="ECO:0000256" key="4">
    <source>
        <dbReference type="ARBA" id="ARBA00022679"/>
    </source>
</evidence>
<dbReference type="OrthoDB" id="9778146at2"/>
<organism evidence="12 13">
    <name type="scientific">Clostridium novyi A str. 4552</name>
    <dbReference type="NCBI Taxonomy" id="1444289"/>
    <lineage>
        <taxon>Bacteria</taxon>
        <taxon>Bacillati</taxon>
        <taxon>Bacillota</taxon>
        <taxon>Clostridia</taxon>
        <taxon>Eubacteriales</taxon>
        <taxon>Clostridiaceae</taxon>
        <taxon>Clostridium</taxon>
    </lineage>
</organism>
<dbReference type="UniPathway" id="UPA00060">
    <property type="reaction ID" value="UER00139"/>
</dbReference>
<dbReference type="AlphaFoldDB" id="A0A0A0I8Q7"/>
<dbReference type="SUPFAM" id="SSF53613">
    <property type="entry name" value="Ribokinase-like"/>
    <property type="match status" value="1"/>
</dbReference>
<keyword evidence="7 11" id="KW-0418">Kinase</keyword>
<dbReference type="CDD" id="cd01170">
    <property type="entry name" value="THZ_kinase"/>
    <property type="match status" value="1"/>
</dbReference>
<proteinExistence type="inferred from homology"/>
<evidence type="ECO:0000256" key="2">
    <source>
        <dbReference type="ARBA" id="ARBA00001946"/>
    </source>
</evidence>
<comment type="function">
    <text evidence="11">Catalyzes the phosphorylation of the hydroxyl group of 4-methyl-5-beta-hydroxyethylthiazole (THZ).</text>
</comment>
<evidence type="ECO:0000313" key="12">
    <source>
        <dbReference type="EMBL" id="KGM97839.1"/>
    </source>
</evidence>
<dbReference type="GO" id="GO:0009229">
    <property type="term" value="P:thiamine diphosphate biosynthetic process"/>
    <property type="evidence" value="ECO:0007669"/>
    <property type="project" value="UniProtKB-UniRule"/>
</dbReference>
<dbReference type="InterPro" id="IPR000417">
    <property type="entry name" value="Hyethyz_kinase"/>
</dbReference>
<dbReference type="GO" id="GO:0004417">
    <property type="term" value="F:hydroxyethylthiazole kinase activity"/>
    <property type="evidence" value="ECO:0007669"/>
    <property type="project" value="UniProtKB-UniRule"/>
</dbReference>
<keyword evidence="10 11" id="KW-0784">Thiamine biosynthesis</keyword>
<gene>
    <name evidence="11" type="primary">thiM</name>
    <name evidence="12" type="ORF">Z968_02245</name>
</gene>
<feature type="binding site" evidence="11">
    <location>
        <position position="126"/>
    </location>
    <ligand>
        <name>ATP</name>
        <dbReference type="ChEBI" id="CHEBI:30616"/>
    </ligand>
</feature>
<accession>A0A0A0I8Q7</accession>
<evidence type="ECO:0000256" key="1">
    <source>
        <dbReference type="ARBA" id="ARBA00001771"/>
    </source>
</evidence>
<evidence type="ECO:0000256" key="10">
    <source>
        <dbReference type="ARBA" id="ARBA00022977"/>
    </source>
</evidence>
<dbReference type="GO" id="GO:0000287">
    <property type="term" value="F:magnesium ion binding"/>
    <property type="evidence" value="ECO:0007669"/>
    <property type="project" value="UniProtKB-UniRule"/>
</dbReference>
<comment type="catalytic activity">
    <reaction evidence="1 11">
        <text>5-(2-hydroxyethyl)-4-methylthiazole + ATP = 4-methyl-5-(2-phosphooxyethyl)-thiazole + ADP + H(+)</text>
        <dbReference type="Rhea" id="RHEA:24212"/>
        <dbReference type="ChEBI" id="CHEBI:15378"/>
        <dbReference type="ChEBI" id="CHEBI:17957"/>
        <dbReference type="ChEBI" id="CHEBI:30616"/>
        <dbReference type="ChEBI" id="CHEBI:58296"/>
        <dbReference type="ChEBI" id="CHEBI:456216"/>
        <dbReference type="EC" id="2.7.1.50"/>
    </reaction>
</comment>
<dbReference type="PIRSF" id="PIRSF000513">
    <property type="entry name" value="Thz_kinase"/>
    <property type="match status" value="1"/>
</dbReference>
<reference evidence="12 13" key="1">
    <citation type="submission" date="2014-01" db="EMBL/GenBank/DDBJ databases">
        <title>Plasmidome dynamics in the species complex Clostridium novyi sensu lato converts strains of independent lineages into distinctly different pathogens.</title>
        <authorList>
            <person name="Skarin H."/>
            <person name="Segerman B."/>
        </authorList>
    </citation>
    <scope>NUCLEOTIDE SEQUENCE [LARGE SCALE GENOMIC DNA]</scope>
    <source>
        <strain evidence="12 13">4552</strain>
    </source>
</reference>
<evidence type="ECO:0000313" key="13">
    <source>
        <dbReference type="Proteomes" id="UP000030012"/>
    </source>
</evidence>
<evidence type="ECO:0000256" key="7">
    <source>
        <dbReference type="ARBA" id="ARBA00022777"/>
    </source>
</evidence>
<evidence type="ECO:0000256" key="8">
    <source>
        <dbReference type="ARBA" id="ARBA00022840"/>
    </source>
</evidence>
<dbReference type="HAMAP" id="MF_00228">
    <property type="entry name" value="Thz_kinase"/>
    <property type="match status" value="1"/>
</dbReference>
<dbReference type="GO" id="GO:0009228">
    <property type="term" value="P:thiamine biosynthetic process"/>
    <property type="evidence" value="ECO:0007669"/>
    <property type="project" value="UniProtKB-KW"/>
</dbReference>
<evidence type="ECO:0000256" key="5">
    <source>
        <dbReference type="ARBA" id="ARBA00022723"/>
    </source>
</evidence>
<dbReference type="Pfam" id="PF02110">
    <property type="entry name" value="HK"/>
    <property type="match status" value="1"/>
</dbReference>
<dbReference type="Proteomes" id="UP000030012">
    <property type="component" value="Unassembled WGS sequence"/>
</dbReference>
<keyword evidence="5 11" id="KW-0479">Metal-binding</keyword>
<sequence length="276" mass="29917">MIKQKITVQDLLQIKQDVKFKNPLIHCITNPISINDCANVVLVTGAKPIMAEHPLEVAEITSISSALAVNLGNITDARMESMLISGKVALENKIPQVIDLVGVACSKLRLNYAKKFISECTPNVIKGNMSEIKAIYGVKNNSKGIDVGLKDIINKNNIEENVKILKSLAKQTKAIVVATGVVDIITDGEDTYLIKNGCEMLSMITGTGCMLNTLIGSFISSKDILKGAILGTVLMGICGELSENDMGTGTFKTRLLDNMFNISDNTIIEKIIYELK</sequence>
<dbReference type="PRINTS" id="PR01099">
    <property type="entry name" value="HYETHTZKNASE"/>
</dbReference>
<feature type="binding site" evidence="11">
    <location>
        <position position="179"/>
    </location>
    <ligand>
        <name>ATP</name>
        <dbReference type="ChEBI" id="CHEBI:30616"/>
    </ligand>
</feature>
<evidence type="ECO:0000256" key="9">
    <source>
        <dbReference type="ARBA" id="ARBA00022842"/>
    </source>
</evidence>
<evidence type="ECO:0000256" key="6">
    <source>
        <dbReference type="ARBA" id="ARBA00022741"/>
    </source>
</evidence>
<keyword evidence="6 11" id="KW-0547">Nucleotide-binding</keyword>
<feature type="binding site" evidence="11">
    <location>
        <position position="50"/>
    </location>
    <ligand>
        <name>substrate</name>
    </ligand>
</feature>
<protein>
    <recommendedName>
        <fullName evidence="11">Hydroxyethylthiazole kinase</fullName>
        <ecNumber evidence="11">2.7.1.50</ecNumber>
    </recommendedName>
    <alternativeName>
        <fullName evidence="11">4-methyl-5-beta-hydroxyethylthiazole kinase</fullName>
        <shortName evidence="11">TH kinase</shortName>
        <shortName evidence="11">Thz kinase</shortName>
    </alternativeName>
</protein>
<dbReference type="EMBL" id="JENJ01000006">
    <property type="protein sequence ID" value="KGM97839.1"/>
    <property type="molecule type" value="Genomic_DNA"/>
</dbReference>
<keyword evidence="9 11" id="KW-0460">Magnesium</keyword>
<dbReference type="Gene3D" id="3.40.1190.20">
    <property type="match status" value="1"/>
</dbReference>
<dbReference type="GO" id="GO:0005524">
    <property type="term" value="F:ATP binding"/>
    <property type="evidence" value="ECO:0007669"/>
    <property type="project" value="UniProtKB-UniRule"/>
</dbReference>
<comment type="cofactor">
    <cofactor evidence="2 11">
        <name>Mg(2+)</name>
        <dbReference type="ChEBI" id="CHEBI:18420"/>
    </cofactor>
</comment>
<evidence type="ECO:0000256" key="3">
    <source>
        <dbReference type="ARBA" id="ARBA00004868"/>
    </source>
</evidence>
<comment type="similarity">
    <text evidence="11">Belongs to the Thz kinase family.</text>
</comment>
<comment type="caution">
    <text evidence="12">The sequence shown here is derived from an EMBL/GenBank/DDBJ whole genome shotgun (WGS) entry which is preliminary data.</text>
</comment>
<dbReference type="NCBIfam" id="NF006830">
    <property type="entry name" value="PRK09355.1"/>
    <property type="match status" value="1"/>
</dbReference>
<feature type="binding site" evidence="11">
    <location>
        <position position="206"/>
    </location>
    <ligand>
        <name>substrate</name>
    </ligand>
</feature>
<evidence type="ECO:0000256" key="11">
    <source>
        <dbReference type="HAMAP-Rule" id="MF_00228"/>
    </source>
</evidence>